<dbReference type="InterPro" id="IPR037682">
    <property type="entry name" value="TonB_C"/>
</dbReference>
<gene>
    <name evidence="11" type="ORF">QNI22_02495</name>
</gene>
<keyword evidence="12" id="KW-1185">Reference proteome</keyword>
<dbReference type="RefSeq" id="WP_314509017.1">
    <property type="nucleotide sequence ID" value="NZ_JASJOU010000001.1"/>
</dbReference>
<dbReference type="Proteomes" id="UP001232063">
    <property type="component" value="Unassembled WGS sequence"/>
</dbReference>
<dbReference type="GO" id="GO:0015031">
    <property type="term" value="P:protein transport"/>
    <property type="evidence" value="ECO:0007669"/>
    <property type="project" value="UniProtKB-KW"/>
</dbReference>
<dbReference type="EMBL" id="JASJOU010000001">
    <property type="protein sequence ID" value="MDJ1499494.1"/>
    <property type="molecule type" value="Genomic_DNA"/>
</dbReference>
<dbReference type="Gene3D" id="3.30.1150.10">
    <property type="match status" value="1"/>
</dbReference>
<evidence type="ECO:0000313" key="12">
    <source>
        <dbReference type="Proteomes" id="UP001232063"/>
    </source>
</evidence>
<reference evidence="11" key="1">
    <citation type="submission" date="2023-05" db="EMBL/GenBank/DDBJ databases">
        <authorList>
            <person name="Zhang X."/>
        </authorList>
    </citation>
    <scope>NUCLEOTIDE SEQUENCE</scope>
    <source>
        <strain evidence="11">BD1B2-1</strain>
    </source>
</reference>
<evidence type="ECO:0000256" key="3">
    <source>
        <dbReference type="ARBA" id="ARBA00022448"/>
    </source>
</evidence>
<dbReference type="AlphaFoldDB" id="A0AAE3R197"/>
<keyword evidence="3" id="KW-0813">Transport</keyword>
<evidence type="ECO:0000256" key="8">
    <source>
        <dbReference type="ARBA" id="ARBA00022989"/>
    </source>
</evidence>
<keyword evidence="4" id="KW-1003">Cell membrane</keyword>
<evidence type="ECO:0000256" key="9">
    <source>
        <dbReference type="ARBA" id="ARBA00023136"/>
    </source>
</evidence>
<accession>A0AAE3R197</accession>
<evidence type="ECO:0000256" key="5">
    <source>
        <dbReference type="ARBA" id="ARBA00022519"/>
    </source>
</evidence>
<evidence type="ECO:0000256" key="2">
    <source>
        <dbReference type="ARBA" id="ARBA00006555"/>
    </source>
</evidence>
<organism evidence="11 12">
    <name type="scientific">Xanthocytophaga agilis</name>
    <dbReference type="NCBI Taxonomy" id="3048010"/>
    <lineage>
        <taxon>Bacteria</taxon>
        <taxon>Pseudomonadati</taxon>
        <taxon>Bacteroidota</taxon>
        <taxon>Cytophagia</taxon>
        <taxon>Cytophagales</taxon>
        <taxon>Rhodocytophagaceae</taxon>
        <taxon>Xanthocytophaga</taxon>
    </lineage>
</organism>
<sequence length="305" mass="34352">MIFLKEVWLLLWLFFIYTTVFAQSYPTKLIAQLDTIIQADQQYRSVAARQSAKTPEEEAIQMQKQGAIDILNMAKIDKIIAEYGYPGKSLVGEKYQSVALMVIQHNDPAAREKYLPLLIEAAGKGEVNASSVAIVIDRAKIDKGEKQIYGSQLNETKQGMKLMPIEDEPNVNVRRAKVGLPPLEVYLKQWNINYKLPTTTNPNPTDWYYVPEARSESAVELIGGNKALYSKLLYPAKAKENNISGFVTIELTIDKNGMPKNPIVVKSLGYGCDEEALRIIKEARFTNTSGEEAEMRIQLPFPYVK</sequence>
<feature type="domain" description="TonB C-terminal" evidence="10">
    <location>
        <begin position="219"/>
        <end position="305"/>
    </location>
</feature>
<dbReference type="GO" id="GO:0005886">
    <property type="term" value="C:plasma membrane"/>
    <property type="evidence" value="ECO:0007669"/>
    <property type="project" value="UniProtKB-SubCell"/>
</dbReference>
<dbReference type="InterPro" id="IPR006260">
    <property type="entry name" value="TonB/TolA_C"/>
</dbReference>
<dbReference type="Pfam" id="PF03544">
    <property type="entry name" value="TonB_C"/>
    <property type="match status" value="1"/>
</dbReference>
<keyword evidence="6" id="KW-0812">Transmembrane</keyword>
<name>A0AAE3R197_9BACT</name>
<evidence type="ECO:0000256" key="7">
    <source>
        <dbReference type="ARBA" id="ARBA00022927"/>
    </source>
</evidence>
<evidence type="ECO:0000256" key="1">
    <source>
        <dbReference type="ARBA" id="ARBA00004383"/>
    </source>
</evidence>
<dbReference type="SUPFAM" id="SSF74653">
    <property type="entry name" value="TolA/TonB C-terminal domain"/>
    <property type="match status" value="1"/>
</dbReference>
<evidence type="ECO:0000256" key="4">
    <source>
        <dbReference type="ARBA" id="ARBA00022475"/>
    </source>
</evidence>
<dbReference type="PROSITE" id="PS52015">
    <property type="entry name" value="TONB_CTD"/>
    <property type="match status" value="1"/>
</dbReference>
<protein>
    <submittedName>
        <fullName evidence="11">Energy transducer TonB</fullName>
    </submittedName>
</protein>
<dbReference type="PANTHER" id="PTHR33446">
    <property type="entry name" value="PROTEIN TONB-RELATED"/>
    <property type="match status" value="1"/>
</dbReference>
<comment type="caution">
    <text evidence="11">The sequence shown here is derived from an EMBL/GenBank/DDBJ whole genome shotgun (WGS) entry which is preliminary data.</text>
</comment>
<proteinExistence type="inferred from homology"/>
<comment type="subcellular location">
    <subcellularLocation>
        <location evidence="1">Cell inner membrane</location>
        <topology evidence="1">Single-pass membrane protein</topology>
        <orientation evidence="1">Periplasmic side</orientation>
    </subcellularLocation>
</comment>
<evidence type="ECO:0000256" key="6">
    <source>
        <dbReference type="ARBA" id="ARBA00022692"/>
    </source>
</evidence>
<keyword evidence="9" id="KW-0472">Membrane</keyword>
<keyword evidence="8" id="KW-1133">Transmembrane helix</keyword>
<keyword evidence="5" id="KW-0997">Cell inner membrane</keyword>
<dbReference type="InterPro" id="IPR051045">
    <property type="entry name" value="TonB-dependent_transducer"/>
</dbReference>
<evidence type="ECO:0000313" key="11">
    <source>
        <dbReference type="EMBL" id="MDJ1499494.1"/>
    </source>
</evidence>
<dbReference type="GO" id="GO:0055085">
    <property type="term" value="P:transmembrane transport"/>
    <property type="evidence" value="ECO:0007669"/>
    <property type="project" value="InterPro"/>
</dbReference>
<dbReference type="Pfam" id="PF20329">
    <property type="entry name" value="DUF6624"/>
    <property type="match status" value="1"/>
</dbReference>
<evidence type="ECO:0000259" key="10">
    <source>
        <dbReference type="PROSITE" id="PS52015"/>
    </source>
</evidence>
<keyword evidence="7" id="KW-0653">Protein transport</keyword>
<dbReference type="InterPro" id="IPR046732">
    <property type="entry name" value="DUF6624"/>
</dbReference>
<comment type="similarity">
    <text evidence="2">Belongs to the TonB family.</text>
</comment>
<dbReference type="NCBIfam" id="TIGR01352">
    <property type="entry name" value="tonB_Cterm"/>
    <property type="match status" value="1"/>
</dbReference>